<accession>A0A0C3PI46</accession>
<protein>
    <submittedName>
        <fullName evidence="2">Uncharacterized protein</fullName>
    </submittedName>
</protein>
<feature type="compositionally biased region" description="Polar residues" evidence="1">
    <location>
        <begin position="85"/>
        <end position="99"/>
    </location>
</feature>
<dbReference type="Proteomes" id="UP000054217">
    <property type="component" value="Unassembled WGS sequence"/>
</dbReference>
<dbReference type="InParanoid" id="A0A0C3PI46"/>
<dbReference type="EMBL" id="KN831946">
    <property type="protein sequence ID" value="KIO13745.1"/>
    <property type="molecule type" value="Genomic_DNA"/>
</dbReference>
<evidence type="ECO:0000313" key="3">
    <source>
        <dbReference type="Proteomes" id="UP000054217"/>
    </source>
</evidence>
<reference evidence="2 3" key="1">
    <citation type="submission" date="2014-04" db="EMBL/GenBank/DDBJ databases">
        <authorList>
            <consortium name="DOE Joint Genome Institute"/>
            <person name="Kuo A."/>
            <person name="Kohler A."/>
            <person name="Costa M.D."/>
            <person name="Nagy L.G."/>
            <person name="Floudas D."/>
            <person name="Copeland A."/>
            <person name="Barry K.W."/>
            <person name="Cichocki N."/>
            <person name="Veneault-Fourrey C."/>
            <person name="LaButti K."/>
            <person name="Lindquist E.A."/>
            <person name="Lipzen A."/>
            <person name="Lundell T."/>
            <person name="Morin E."/>
            <person name="Murat C."/>
            <person name="Sun H."/>
            <person name="Tunlid A."/>
            <person name="Henrissat B."/>
            <person name="Grigoriev I.V."/>
            <person name="Hibbett D.S."/>
            <person name="Martin F."/>
            <person name="Nordberg H.P."/>
            <person name="Cantor M.N."/>
            <person name="Hua S.X."/>
        </authorList>
    </citation>
    <scope>NUCLEOTIDE SEQUENCE [LARGE SCALE GENOMIC DNA]</scope>
    <source>
        <strain evidence="2 3">Marx 270</strain>
    </source>
</reference>
<organism evidence="2 3">
    <name type="scientific">Pisolithus tinctorius Marx 270</name>
    <dbReference type="NCBI Taxonomy" id="870435"/>
    <lineage>
        <taxon>Eukaryota</taxon>
        <taxon>Fungi</taxon>
        <taxon>Dikarya</taxon>
        <taxon>Basidiomycota</taxon>
        <taxon>Agaricomycotina</taxon>
        <taxon>Agaricomycetes</taxon>
        <taxon>Agaricomycetidae</taxon>
        <taxon>Boletales</taxon>
        <taxon>Sclerodermatineae</taxon>
        <taxon>Pisolithaceae</taxon>
        <taxon>Pisolithus</taxon>
    </lineage>
</organism>
<dbReference type="OrthoDB" id="445357at2759"/>
<proteinExistence type="predicted"/>
<feature type="region of interest" description="Disordered" evidence="1">
    <location>
        <begin position="66"/>
        <end position="99"/>
    </location>
</feature>
<dbReference type="HOGENOM" id="CLU_2321310_0_0_1"/>
<keyword evidence="3" id="KW-1185">Reference proteome</keyword>
<reference evidence="3" key="2">
    <citation type="submission" date="2015-01" db="EMBL/GenBank/DDBJ databases">
        <title>Evolutionary Origins and Diversification of the Mycorrhizal Mutualists.</title>
        <authorList>
            <consortium name="DOE Joint Genome Institute"/>
            <consortium name="Mycorrhizal Genomics Consortium"/>
            <person name="Kohler A."/>
            <person name="Kuo A."/>
            <person name="Nagy L.G."/>
            <person name="Floudas D."/>
            <person name="Copeland A."/>
            <person name="Barry K.W."/>
            <person name="Cichocki N."/>
            <person name="Veneault-Fourrey C."/>
            <person name="LaButti K."/>
            <person name="Lindquist E.A."/>
            <person name="Lipzen A."/>
            <person name="Lundell T."/>
            <person name="Morin E."/>
            <person name="Murat C."/>
            <person name="Riley R."/>
            <person name="Ohm R."/>
            <person name="Sun H."/>
            <person name="Tunlid A."/>
            <person name="Henrissat B."/>
            <person name="Grigoriev I.V."/>
            <person name="Hibbett D.S."/>
            <person name="Martin F."/>
        </authorList>
    </citation>
    <scope>NUCLEOTIDE SEQUENCE [LARGE SCALE GENOMIC DNA]</scope>
    <source>
        <strain evidence="3">Marx 270</strain>
    </source>
</reference>
<feature type="compositionally biased region" description="Polar residues" evidence="1">
    <location>
        <begin position="68"/>
        <end position="77"/>
    </location>
</feature>
<name>A0A0C3PI46_PISTI</name>
<dbReference type="STRING" id="870435.A0A0C3PI46"/>
<sequence length="99" mass="11180">MLLRSVLQPATRRLSLQRTFVSTVLLSRTWENETVVALRKEAKLRGLSTCVFSLPLSDYYSAAKSHPQEGQQAYSHRTLTRIRRNQSSPTSTKSLFAGP</sequence>
<gene>
    <name evidence="2" type="ORF">M404DRAFT_594657</name>
</gene>
<evidence type="ECO:0000313" key="2">
    <source>
        <dbReference type="EMBL" id="KIO13745.1"/>
    </source>
</evidence>
<dbReference type="AlphaFoldDB" id="A0A0C3PI46"/>
<evidence type="ECO:0000256" key="1">
    <source>
        <dbReference type="SAM" id="MobiDB-lite"/>
    </source>
</evidence>